<dbReference type="OrthoDB" id="913606at2"/>
<feature type="transmembrane region" description="Helical" evidence="10">
    <location>
        <begin position="170"/>
        <end position="189"/>
    </location>
</feature>
<evidence type="ECO:0000256" key="9">
    <source>
        <dbReference type="ARBA" id="ARBA00023012"/>
    </source>
</evidence>
<dbReference type="SMART" id="SM00387">
    <property type="entry name" value="HATPase_c"/>
    <property type="match status" value="1"/>
</dbReference>
<keyword evidence="4" id="KW-0597">Phosphoprotein</keyword>
<dbReference type="InterPro" id="IPR003660">
    <property type="entry name" value="HAMP_dom"/>
</dbReference>
<dbReference type="InterPro" id="IPR005467">
    <property type="entry name" value="His_kinase_dom"/>
</dbReference>
<gene>
    <name evidence="13" type="ORF">SAMN06265370_10123</name>
</gene>
<evidence type="ECO:0000256" key="10">
    <source>
        <dbReference type="SAM" id="Phobius"/>
    </source>
</evidence>
<evidence type="ECO:0000256" key="7">
    <source>
        <dbReference type="ARBA" id="ARBA00022777"/>
    </source>
</evidence>
<dbReference type="PROSITE" id="PS50109">
    <property type="entry name" value="HIS_KIN"/>
    <property type="match status" value="1"/>
</dbReference>
<dbReference type="AlphaFoldDB" id="A0A238UTI2"/>
<evidence type="ECO:0000256" key="5">
    <source>
        <dbReference type="ARBA" id="ARBA00022679"/>
    </source>
</evidence>
<dbReference type="EMBL" id="FZNN01000001">
    <property type="protein sequence ID" value="SNR24609.1"/>
    <property type="molecule type" value="Genomic_DNA"/>
</dbReference>
<evidence type="ECO:0000313" key="14">
    <source>
        <dbReference type="Proteomes" id="UP000198417"/>
    </source>
</evidence>
<sequence length="462" mass="48446">MNSHIPPWQMSLVARVALAVALLLGVGGVLVSIAAFAYGRQAAQDAYDRLLVGAATDIAASISVDGGDLLVDLPISAFQLLALAPDDRIAYRVTGPGGEVLTGYADLPDPPETPATGLDFYDAAFFGEAARYAAVTRRFAERNVSGPVEVIVGQTLRARRALALEITQRALVVMAGAGVLMSLLAVFVVRSALRPLDRLAEAVARRDPYDLTPIKAPVPKEAIGMVSALNGFMGRIDQQVRAMRGLISDTAHQLRTPVAALRAQADLAAGEPDGTRRDAIVMRIHRRTVDLGHLLDQMLSRALVIHRAESVRREAVDLRDAALEVVEAGDFALTTPGVEIRLVIGEAEVPVQGDLLSLTEAAKNLLGNAVKYGASPVRVGASVEEGRAVLWVEDGGSGPAPAILDRLGSRFAHNSAVRGDGAGLGLAIAAAVAQAYGGELVLERVDAGFRAALVLPLAEGSV</sequence>
<dbReference type="InterPro" id="IPR003594">
    <property type="entry name" value="HATPase_dom"/>
</dbReference>
<evidence type="ECO:0000259" key="11">
    <source>
        <dbReference type="PROSITE" id="PS50109"/>
    </source>
</evidence>
<protein>
    <recommendedName>
        <fullName evidence="3">histidine kinase</fullName>
        <ecNumber evidence="3">2.7.13.3</ecNumber>
    </recommendedName>
</protein>
<evidence type="ECO:0000256" key="6">
    <source>
        <dbReference type="ARBA" id="ARBA00022692"/>
    </source>
</evidence>
<dbReference type="SMART" id="SM00388">
    <property type="entry name" value="HisKA"/>
    <property type="match status" value="1"/>
</dbReference>
<keyword evidence="6 10" id="KW-0812">Transmembrane</keyword>
<comment type="catalytic activity">
    <reaction evidence="1">
        <text>ATP + protein L-histidine = ADP + protein N-phospho-L-histidine.</text>
        <dbReference type="EC" id="2.7.13.3"/>
    </reaction>
</comment>
<dbReference type="CDD" id="cd00082">
    <property type="entry name" value="HisKA"/>
    <property type="match status" value="1"/>
</dbReference>
<dbReference type="Pfam" id="PF08521">
    <property type="entry name" value="2CSK_N"/>
    <property type="match status" value="1"/>
</dbReference>
<organism evidence="13 14">
    <name type="scientific">Puniceibacterium sediminis</name>
    <dbReference type="NCBI Taxonomy" id="1608407"/>
    <lineage>
        <taxon>Bacteria</taxon>
        <taxon>Pseudomonadati</taxon>
        <taxon>Pseudomonadota</taxon>
        <taxon>Alphaproteobacteria</taxon>
        <taxon>Rhodobacterales</taxon>
        <taxon>Paracoccaceae</taxon>
        <taxon>Puniceibacterium</taxon>
    </lineage>
</organism>
<dbReference type="InterPro" id="IPR036097">
    <property type="entry name" value="HisK_dim/P_sf"/>
</dbReference>
<dbReference type="Pfam" id="PF02518">
    <property type="entry name" value="HATPase_c"/>
    <property type="match status" value="1"/>
</dbReference>
<dbReference type="GO" id="GO:0005886">
    <property type="term" value="C:plasma membrane"/>
    <property type="evidence" value="ECO:0007669"/>
    <property type="project" value="TreeGrafter"/>
</dbReference>
<evidence type="ECO:0000256" key="2">
    <source>
        <dbReference type="ARBA" id="ARBA00004370"/>
    </source>
</evidence>
<dbReference type="InterPro" id="IPR003661">
    <property type="entry name" value="HisK_dim/P_dom"/>
</dbReference>
<dbReference type="SUPFAM" id="SSF47384">
    <property type="entry name" value="Homodimeric domain of signal transducing histidine kinase"/>
    <property type="match status" value="1"/>
</dbReference>
<dbReference type="PANTHER" id="PTHR45436">
    <property type="entry name" value="SENSOR HISTIDINE KINASE YKOH"/>
    <property type="match status" value="1"/>
</dbReference>
<keyword evidence="10" id="KW-0472">Membrane</keyword>
<dbReference type="PANTHER" id="PTHR45436:SF1">
    <property type="entry name" value="SENSOR PROTEIN QSEC"/>
    <property type="match status" value="1"/>
</dbReference>
<proteinExistence type="predicted"/>
<evidence type="ECO:0000256" key="1">
    <source>
        <dbReference type="ARBA" id="ARBA00000085"/>
    </source>
</evidence>
<accession>A0A238UTI2</accession>
<keyword evidence="5" id="KW-0808">Transferase</keyword>
<feature type="transmembrane region" description="Helical" evidence="10">
    <location>
        <begin position="12"/>
        <end position="39"/>
    </location>
</feature>
<keyword evidence="9" id="KW-0902">Two-component regulatory system</keyword>
<keyword evidence="8 10" id="KW-1133">Transmembrane helix</keyword>
<dbReference type="InterPro" id="IPR013727">
    <property type="entry name" value="2CSK_N"/>
</dbReference>
<dbReference type="Gene3D" id="3.30.565.10">
    <property type="entry name" value="Histidine kinase-like ATPase, C-terminal domain"/>
    <property type="match status" value="1"/>
</dbReference>
<keyword evidence="7 13" id="KW-0418">Kinase</keyword>
<dbReference type="RefSeq" id="WP_089268491.1">
    <property type="nucleotide sequence ID" value="NZ_FZNN01000001.1"/>
</dbReference>
<keyword evidence="14" id="KW-1185">Reference proteome</keyword>
<dbReference type="Pfam" id="PF00512">
    <property type="entry name" value="HisKA"/>
    <property type="match status" value="1"/>
</dbReference>
<evidence type="ECO:0000256" key="3">
    <source>
        <dbReference type="ARBA" id="ARBA00012438"/>
    </source>
</evidence>
<dbReference type="Proteomes" id="UP000198417">
    <property type="component" value="Unassembled WGS sequence"/>
</dbReference>
<evidence type="ECO:0000259" key="12">
    <source>
        <dbReference type="PROSITE" id="PS50885"/>
    </source>
</evidence>
<feature type="domain" description="Histidine kinase" evidence="11">
    <location>
        <begin position="249"/>
        <end position="459"/>
    </location>
</feature>
<dbReference type="SUPFAM" id="SSF55874">
    <property type="entry name" value="ATPase domain of HSP90 chaperone/DNA topoisomerase II/histidine kinase"/>
    <property type="match status" value="1"/>
</dbReference>
<reference evidence="13 14" key="1">
    <citation type="submission" date="2017-06" db="EMBL/GenBank/DDBJ databases">
        <authorList>
            <person name="Kim H.J."/>
            <person name="Triplett B.A."/>
        </authorList>
    </citation>
    <scope>NUCLEOTIDE SEQUENCE [LARGE SCALE GENOMIC DNA]</scope>
    <source>
        <strain evidence="13 14">DSM 29052</strain>
    </source>
</reference>
<dbReference type="InterPro" id="IPR050428">
    <property type="entry name" value="TCS_sensor_his_kinase"/>
</dbReference>
<evidence type="ECO:0000256" key="8">
    <source>
        <dbReference type="ARBA" id="ARBA00022989"/>
    </source>
</evidence>
<name>A0A238UTI2_9RHOB</name>
<comment type="subcellular location">
    <subcellularLocation>
        <location evidence="2">Membrane</location>
    </subcellularLocation>
</comment>
<feature type="domain" description="HAMP" evidence="12">
    <location>
        <begin position="190"/>
        <end position="241"/>
    </location>
</feature>
<evidence type="ECO:0000256" key="4">
    <source>
        <dbReference type="ARBA" id="ARBA00022553"/>
    </source>
</evidence>
<dbReference type="EC" id="2.7.13.3" evidence="3"/>
<evidence type="ECO:0000313" key="13">
    <source>
        <dbReference type="EMBL" id="SNR24609.1"/>
    </source>
</evidence>
<dbReference type="PROSITE" id="PS50885">
    <property type="entry name" value="HAMP"/>
    <property type="match status" value="1"/>
</dbReference>
<dbReference type="InterPro" id="IPR036890">
    <property type="entry name" value="HATPase_C_sf"/>
</dbReference>
<dbReference type="Gene3D" id="1.10.287.130">
    <property type="match status" value="1"/>
</dbReference>
<dbReference type="GO" id="GO:0000155">
    <property type="term" value="F:phosphorelay sensor kinase activity"/>
    <property type="evidence" value="ECO:0007669"/>
    <property type="project" value="InterPro"/>
</dbReference>